<keyword evidence="1" id="KW-0812">Transmembrane</keyword>
<feature type="domain" description="Fatty acid desaturase" evidence="2">
    <location>
        <begin position="48"/>
        <end position="281"/>
    </location>
</feature>
<reference evidence="3 4" key="1">
    <citation type="submission" date="2024-09" db="EMBL/GenBank/DDBJ databases">
        <authorList>
            <person name="Zhang Z.-H."/>
        </authorList>
    </citation>
    <scope>NUCLEOTIDE SEQUENCE [LARGE SCALE GENOMIC DNA]</scope>
    <source>
        <strain evidence="3 4">HHTR114</strain>
    </source>
</reference>
<dbReference type="RefSeq" id="WP_379879693.1">
    <property type="nucleotide sequence ID" value="NZ_JBHPON010000001.1"/>
</dbReference>
<keyword evidence="1" id="KW-1133">Transmembrane helix</keyword>
<sequence length="283" mass="31872">MTDVGSLDAFARARPVARGAAWPTVAFFFALWTGLIASVTASLNGAFPLWAGCLVNAVLLYVLAHVNHEAIHRNISGGNPRLRWLNEAIGHYGSIWFFLPFQAFKAVHLAHHRAPNDPATDGDMWVAKENPVTVFLRCSTILWGYELQLWRMMREGTLKRNEAISIYGQRLVVLAAWITLTALGYGAETFFLWILPAMLVMPVLAMFFAYIVHRPHDETDPYRSSNVILARGPLQSIVTAVFVFQNYHLIHHLNPRIPFYGYGEHFRARRAELEAKGASITTL</sequence>
<comment type="caution">
    <text evidence="3">The sequence shown here is derived from an EMBL/GenBank/DDBJ whole genome shotgun (WGS) entry which is preliminary data.</text>
</comment>
<gene>
    <name evidence="3" type="ORF">ACFMB1_05420</name>
</gene>
<dbReference type="InterPro" id="IPR005804">
    <property type="entry name" value="FA_desaturase_dom"/>
</dbReference>
<keyword evidence="1" id="KW-0472">Membrane</keyword>
<feature type="transmembrane region" description="Helical" evidence="1">
    <location>
        <begin position="47"/>
        <end position="64"/>
    </location>
</feature>
<keyword evidence="4" id="KW-1185">Reference proteome</keyword>
<feature type="transmembrane region" description="Helical" evidence="1">
    <location>
        <begin position="20"/>
        <end position="41"/>
    </location>
</feature>
<accession>A0ABW1KWC0</accession>
<dbReference type="EMBL" id="JBHPON010000001">
    <property type="protein sequence ID" value="MFC6034973.1"/>
    <property type="molecule type" value="Genomic_DNA"/>
</dbReference>
<feature type="transmembrane region" description="Helical" evidence="1">
    <location>
        <begin position="190"/>
        <end position="212"/>
    </location>
</feature>
<keyword evidence="3" id="KW-0560">Oxidoreductase</keyword>
<organism evidence="3 4">
    <name type="scientific">Hyphococcus aureus</name>
    <dbReference type="NCBI Taxonomy" id="2666033"/>
    <lineage>
        <taxon>Bacteria</taxon>
        <taxon>Pseudomonadati</taxon>
        <taxon>Pseudomonadota</taxon>
        <taxon>Alphaproteobacteria</taxon>
        <taxon>Parvularculales</taxon>
        <taxon>Parvularculaceae</taxon>
        <taxon>Hyphococcus</taxon>
    </lineage>
</organism>
<dbReference type="Pfam" id="PF00487">
    <property type="entry name" value="FA_desaturase"/>
    <property type="match status" value="1"/>
</dbReference>
<evidence type="ECO:0000313" key="4">
    <source>
        <dbReference type="Proteomes" id="UP001596116"/>
    </source>
</evidence>
<evidence type="ECO:0000256" key="1">
    <source>
        <dbReference type="SAM" id="Phobius"/>
    </source>
</evidence>
<dbReference type="GO" id="GO:0016491">
    <property type="term" value="F:oxidoreductase activity"/>
    <property type="evidence" value="ECO:0007669"/>
    <property type="project" value="UniProtKB-KW"/>
</dbReference>
<proteinExistence type="predicted"/>
<name>A0ABW1KWC0_9PROT</name>
<dbReference type="Proteomes" id="UP001596116">
    <property type="component" value="Unassembled WGS sequence"/>
</dbReference>
<feature type="transmembrane region" description="Helical" evidence="1">
    <location>
        <begin position="163"/>
        <end position="184"/>
    </location>
</feature>
<dbReference type="EC" id="1.14.19.-" evidence="3"/>
<evidence type="ECO:0000313" key="3">
    <source>
        <dbReference type="EMBL" id="MFC6034973.1"/>
    </source>
</evidence>
<evidence type="ECO:0000259" key="2">
    <source>
        <dbReference type="Pfam" id="PF00487"/>
    </source>
</evidence>
<protein>
    <submittedName>
        <fullName evidence="3">Fatty acid desaturase</fullName>
        <ecNumber evidence="3">1.14.19.-</ecNumber>
    </submittedName>
</protein>